<dbReference type="AlphaFoldDB" id="A0A9W9JT54"/>
<sequence>MSNASNSIDDDGTTPAVVNDGFKTFIPRLDKLIQDYRDESSRYHDEQLKLDEALEQLKRDEALAREQLKRDDARERLKLDEAREQLKQHNFNAHINERAQIFRTWTKESLGNGNPAETHDSPGETALHSGDIIADSWMVTLRFDENAPQRKYFSVLYGLSASEAYDMHQVFKYHLRLTGYLKGVAEDMLDRKSALPRQTLQEKRQELIKLLREGKFREADSMAGRFIEEEVEDWPGSD</sequence>
<organism evidence="2 3">
    <name type="scientific">Penicillium angulare</name>
    <dbReference type="NCBI Taxonomy" id="116970"/>
    <lineage>
        <taxon>Eukaryota</taxon>
        <taxon>Fungi</taxon>
        <taxon>Dikarya</taxon>
        <taxon>Ascomycota</taxon>
        <taxon>Pezizomycotina</taxon>
        <taxon>Eurotiomycetes</taxon>
        <taxon>Eurotiomycetidae</taxon>
        <taxon>Eurotiales</taxon>
        <taxon>Aspergillaceae</taxon>
        <taxon>Penicillium</taxon>
    </lineage>
</organism>
<evidence type="ECO:0000256" key="1">
    <source>
        <dbReference type="SAM" id="Coils"/>
    </source>
</evidence>
<keyword evidence="1" id="KW-0175">Coiled coil</keyword>
<keyword evidence="3" id="KW-1185">Reference proteome</keyword>
<reference evidence="2" key="1">
    <citation type="submission" date="2022-11" db="EMBL/GenBank/DDBJ databases">
        <authorList>
            <person name="Petersen C."/>
        </authorList>
    </citation>
    <scope>NUCLEOTIDE SEQUENCE</scope>
    <source>
        <strain evidence="2">IBT 30069</strain>
    </source>
</reference>
<dbReference type="EMBL" id="JAPQKH010000012">
    <property type="protein sequence ID" value="KAJ5080955.1"/>
    <property type="molecule type" value="Genomic_DNA"/>
</dbReference>
<proteinExistence type="predicted"/>
<gene>
    <name evidence="2" type="ORF">N7456_013665</name>
</gene>
<accession>A0A9W9JT54</accession>
<evidence type="ECO:0000313" key="3">
    <source>
        <dbReference type="Proteomes" id="UP001149165"/>
    </source>
</evidence>
<dbReference type="OrthoDB" id="4368627at2759"/>
<dbReference type="Proteomes" id="UP001149165">
    <property type="component" value="Unassembled WGS sequence"/>
</dbReference>
<evidence type="ECO:0000313" key="2">
    <source>
        <dbReference type="EMBL" id="KAJ5080955.1"/>
    </source>
</evidence>
<feature type="coiled-coil region" evidence="1">
    <location>
        <begin position="43"/>
        <end position="85"/>
    </location>
</feature>
<protein>
    <submittedName>
        <fullName evidence="2">Uncharacterized protein</fullName>
    </submittedName>
</protein>
<comment type="caution">
    <text evidence="2">The sequence shown here is derived from an EMBL/GenBank/DDBJ whole genome shotgun (WGS) entry which is preliminary data.</text>
</comment>
<name>A0A9W9JT54_9EURO</name>
<reference evidence="2" key="2">
    <citation type="journal article" date="2023" name="IMA Fungus">
        <title>Comparative genomic study of the Penicillium genus elucidates a diverse pangenome and 15 lateral gene transfer events.</title>
        <authorList>
            <person name="Petersen C."/>
            <person name="Sorensen T."/>
            <person name="Nielsen M.R."/>
            <person name="Sondergaard T.E."/>
            <person name="Sorensen J.L."/>
            <person name="Fitzpatrick D.A."/>
            <person name="Frisvad J.C."/>
            <person name="Nielsen K.L."/>
        </authorList>
    </citation>
    <scope>NUCLEOTIDE SEQUENCE</scope>
    <source>
        <strain evidence="2">IBT 30069</strain>
    </source>
</reference>